<sequence length="24" mass="2806">MCTVWITRDFTWPLDPPAQASRLT</sequence>
<organism evidence="1">
    <name type="scientific">Arundo donax</name>
    <name type="common">Giant reed</name>
    <name type="synonym">Donax arundinaceus</name>
    <dbReference type="NCBI Taxonomy" id="35708"/>
    <lineage>
        <taxon>Eukaryota</taxon>
        <taxon>Viridiplantae</taxon>
        <taxon>Streptophyta</taxon>
        <taxon>Embryophyta</taxon>
        <taxon>Tracheophyta</taxon>
        <taxon>Spermatophyta</taxon>
        <taxon>Magnoliopsida</taxon>
        <taxon>Liliopsida</taxon>
        <taxon>Poales</taxon>
        <taxon>Poaceae</taxon>
        <taxon>PACMAD clade</taxon>
        <taxon>Arundinoideae</taxon>
        <taxon>Arundineae</taxon>
        <taxon>Arundo</taxon>
    </lineage>
</organism>
<dbReference type="AlphaFoldDB" id="A0A0A9AUA1"/>
<reference evidence="1" key="2">
    <citation type="journal article" date="2015" name="Data Brief">
        <title>Shoot transcriptome of the giant reed, Arundo donax.</title>
        <authorList>
            <person name="Barrero R.A."/>
            <person name="Guerrero F.D."/>
            <person name="Moolhuijzen P."/>
            <person name="Goolsby J.A."/>
            <person name="Tidwell J."/>
            <person name="Bellgard S.E."/>
            <person name="Bellgard M.I."/>
        </authorList>
    </citation>
    <scope>NUCLEOTIDE SEQUENCE</scope>
    <source>
        <tissue evidence="1">Shoot tissue taken approximately 20 cm above the soil surface</tissue>
    </source>
</reference>
<accession>A0A0A9AUA1</accession>
<protein>
    <submittedName>
        <fullName evidence="1">Uncharacterized protein</fullName>
    </submittedName>
</protein>
<evidence type="ECO:0000313" key="1">
    <source>
        <dbReference type="EMBL" id="JAD50637.1"/>
    </source>
</evidence>
<reference evidence="1" key="1">
    <citation type="submission" date="2014-09" db="EMBL/GenBank/DDBJ databases">
        <authorList>
            <person name="Magalhaes I.L.F."/>
            <person name="Oliveira U."/>
            <person name="Santos F.R."/>
            <person name="Vidigal T.H.D.A."/>
            <person name="Brescovit A.D."/>
            <person name="Santos A.J."/>
        </authorList>
    </citation>
    <scope>NUCLEOTIDE SEQUENCE</scope>
    <source>
        <tissue evidence="1">Shoot tissue taken approximately 20 cm above the soil surface</tissue>
    </source>
</reference>
<proteinExistence type="predicted"/>
<name>A0A0A9AUA1_ARUDO</name>
<dbReference type="EMBL" id="GBRH01247258">
    <property type="protein sequence ID" value="JAD50637.1"/>
    <property type="molecule type" value="Transcribed_RNA"/>
</dbReference>